<evidence type="ECO:0008006" key="2">
    <source>
        <dbReference type="Google" id="ProtNLM"/>
    </source>
</evidence>
<dbReference type="InterPro" id="IPR011990">
    <property type="entry name" value="TPR-like_helical_dom_sf"/>
</dbReference>
<proteinExistence type="predicted"/>
<reference evidence="1" key="1">
    <citation type="submission" date="2018-05" db="EMBL/GenBank/DDBJ databases">
        <authorList>
            <person name="Lanie J.A."/>
            <person name="Ng W.-L."/>
            <person name="Kazmierczak K.M."/>
            <person name="Andrzejewski T.M."/>
            <person name="Davidsen T.M."/>
            <person name="Wayne K.J."/>
            <person name="Tettelin H."/>
            <person name="Glass J.I."/>
            <person name="Rusch D."/>
            <person name="Podicherti R."/>
            <person name="Tsui H.-C.T."/>
            <person name="Winkler M.E."/>
        </authorList>
    </citation>
    <scope>NUCLEOTIDE SEQUENCE</scope>
</reference>
<name>A0A381XNQ5_9ZZZZ</name>
<protein>
    <recommendedName>
        <fullName evidence="2">UDP-N-acetylglucosamine--peptide N-acetylglucosaminyltransferase SPINDLY</fullName>
    </recommendedName>
</protein>
<dbReference type="Pfam" id="PF13181">
    <property type="entry name" value="TPR_8"/>
    <property type="match status" value="1"/>
</dbReference>
<gene>
    <name evidence="1" type="ORF">METZ01_LOCUS119248</name>
</gene>
<dbReference type="PROSITE" id="PS50293">
    <property type="entry name" value="TPR_REGION"/>
    <property type="match status" value="1"/>
</dbReference>
<dbReference type="SUPFAM" id="SSF48452">
    <property type="entry name" value="TPR-like"/>
    <property type="match status" value="3"/>
</dbReference>
<dbReference type="Gene3D" id="1.25.40.10">
    <property type="entry name" value="Tetratricopeptide repeat domain"/>
    <property type="match status" value="3"/>
</dbReference>
<accession>A0A381XNQ5</accession>
<organism evidence="1">
    <name type="scientific">marine metagenome</name>
    <dbReference type="NCBI Taxonomy" id="408172"/>
    <lineage>
        <taxon>unclassified sequences</taxon>
        <taxon>metagenomes</taxon>
        <taxon>ecological metagenomes</taxon>
    </lineage>
</organism>
<dbReference type="PROSITE" id="PS51257">
    <property type="entry name" value="PROKAR_LIPOPROTEIN"/>
    <property type="match status" value="1"/>
</dbReference>
<dbReference type="PANTHER" id="PTHR12558:SF13">
    <property type="entry name" value="CELL DIVISION CYCLE PROTEIN 27 HOMOLOG"/>
    <property type="match status" value="1"/>
</dbReference>
<sequence length="361" mass="41632">MLNKQRMWIVHLLFAAVIFVGCSSQEYTSAKLYIQQEEWKKAEEFLIKAIGVEPENPEIPYQLGYHIYALQKKDWQRMNESFDKALAIDPNKKILEQGKTVKEFVIMARTQFWAEMYNKGVVEFNEYRAVPMDQKDTALKKAITTFEISATIKTDEAQTYTMLSTCNHLAGNTDKSESYILKAVELSPNDANVNLTAGQIFMQKQEFETALPFVKKAVELDPSNTKSIRNLAQIYYDIGQLEESIQTYEVAINKETEPKVKADLYFNLGILYNRVGNLEEAEYNFTNSLDENPDDIEAVMGMAQVFENAEKWRKAEKFYRELIAVDPDNPEHYRGMSRVLLQQGEPDESLRYLEKAKRLGG</sequence>
<dbReference type="SMART" id="SM00028">
    <property type="entry name" value="TPR"/>
    <property type="match status" value="6"/>
</dbReference>
<dbReference type="PANTHER" id="PTHR12558">
    <property type="entry name" value="CELL DIVISION CYCLE 16,23,27"/>
    <property type="match status" value="1"/>
</dbReference>
<dbReference type="InterPro" id="IPR019734">
    <property type="entry name" value="TPR_rpt"/>
</dbReference>
<dbReference type="PROSITE" id="PS50005">
    <property type="entry name" value="TPR"/>
    <property type="match status" value="6"/>
</dbReference>
<dbReference type="Pfam" id="PF14559">
    <property type="entry name" value="TPR_19"/>
    <property type="match status" value="2"/>
</dbReference>
<evidence type="ECO:0000313" key="1">
    <source>
        <dbReference type="EMBL" id="SVA66394.1"/>
    </source>
</evidence>
<dbReference type="EMBL" id="UINC01015837">
    <property type="protein sequence ID" value="SVA66394.1"/>
    <property type="molecule type" value="Genomic_DNA"/>
</dbReference>
<dbReference type="AlphaFoldDB" id="A0A381XNQ5"/>